<organism evidence="2 3">
    <name type="scientific">Cohnella endophytica</name>
    <dbReference type="NCBI Taxonomy" id="2419778"/>
    <lineage>
        <taxon>Bacteria</taxon>
        <taxon>Bacillati</taxon>
        <taxon>Bacillota</taxon>
        <taxon>Bacilli</taxon>
        <taxon>Bacillales</taxon>
        <taxon>Paenibacillaceae</taxon>
        <taxon>Cohnella</taxon>
    </lineage>
</organism>
<sequence>MTIFRSKRLRLWGDDTGTVTLEASMIFPWVFLMTLIVLLFSLFISQRALLYYGVSVTAERTAFNWSNSAKETLTGAYPEGRYDGLYWRLADDGLVLGLFGLGGESGATQVDVIPGMEGTTGASPADKLRRGAFESASKRLLGAGKLSYLNIGIKREIEARVEIGWLPAPLAWLRGDERAGAKSSALIVEPAEFLRSFNLIRYYASKMKEAPGGETEYRDKAGDVLKKRG</sequence>
<name>A0A494XVE4_9BACL</name>
<evidence type="ECO:0008006" key="4">
    <source>
        <dbReference type="Google" id="ProtNLM"/>
    </source>
</evidence>
<accession>A0A494XVE4</accession>
<feature type="transmembrane region" description="Helical" evidence="1">
    <location>
        <begin position="26"/>
        <end position="44"/>
    </location>
</feature>
<protein>
    <recommendedName>
        <fullName evidence="4">Pilus assembly protein</fullName>
    </recommendedName>
</protein>
<dbReference type="Proteomes" id="UP000282076">
    <property type="component" value="Unassembled WGS sequence"/>
</dbReference>
<comment type="caution">
    <text evidence="2">The sequence shown here is derived from an EMBL/GenBank/DDBJ whole genome shotgun (WGS) entry which is preliminary data.</text>
</comment>
<evidence type="ECO:0000313" key="2">
    <source>
        <dbReference type="EMBL" id="RKP53815.1"/>
    </source>
</evidence>
<dbReference type="RefSeq" id="WP_120976616.1">
    <property type="nucleotide sequence ID" value="NZ_RBZM01000005.1"/>
</dbReference>
<evidence type="ECO:0000256" key="1">
    <source>
        <dbReference type="SAM" id="Phobius"/>
    </source>
</evidence>
<dbReference type="OrthoDB" id="2703555at2"/>
<dbReference type="AlphaFoldDB" id="A0A494XVE4"/>
<keyword evidence="1" id="KW-1133">Transmembrane helix</keyword>
<reference evidence="2 3" key="1">
    <citation type="submission" date="2018-10" db="EMBL/GenBank/DDBJ databases">
        <title>Cohnella sp. M2MS4P-1, whole genome shotgun sequence.</title>
        <authorList>
            <person name="Tuo L."/>
        </authorList>
    </citation>
    <scope>NUCLEOTIDE SEQUENCE [LARGE SCALE GENOMIC DNA]</scope>
    <source>
        <strain evidence="2 3">M2MS4P-1</strain>
    </source>
</reference>
<keyword evidence="1" id="KW-0812">Transmembrane</keyword>
<keyword evidence="1" id="KW-0472">Membrane</keyword>
<proteinExistence type="predicted"/>
<dbReference type="EMBL" id="RBZM01000005">
    <property type="protein sequence ID" value="RKP53815.1"/>
    <property type="molecule type" value="Genomic_DNA"/>
</dbReference>
<keyword evidence="3" id="KW-1185">Reference proteome</keyword>
<gene>
    <name evidence="2" type="ORF">D7Z26_10465</name>
</gene>
<evidence type="ECO:0000313" key="3">
    <source>
        <dbReference type="Proteomes" id="UP000282076"/>
    </source>
</evidence>